<feature type="domain" description="Aminoglycoside phosphotransferase" evidence="1">
    <location>
        <begin position="39"/>
        <end position="271"/>
    </location>
</feature>
<proteinExistence type="predicted"/>
<dbReference type="RefSeq" id="WP_006378728.1">
    <property type="nucleotide sequence ID" value="NZ_AEJB01000361.1"/>
</dbReference>
<dbReference type="PATRIC" id="fig|698760.3.peg.5229"/>
<sequence>MDSTEWSRGLTADVLEEQYGFTVVSVQITKLSRKRASRHVVTDEGRRLFVKEYHSTTGRDAARVALDTSQHCRAAGLPVPLVQPDKDNCLMTVARGSAWSVTDEAPGRVSTSAMTRPLAEHTGTVLGRMHRVLTAYPPPEHVQPSPWRTEPTENAHAQCATVLSNAARHQWTHDGQLHADLDQRRDDLDRHVLRLRQQLPNALVEQALHADAGRTSQLVLADQVTGIIGFRGARGTTAWELARVAFDPRTVSTSPDWITCALTLLDAYHLANPALPLPDLQACARIALLDLLFDFEGAPTAAYNQCELEQAIQQREWSERQTTIRRLLEHLDDLDDALDEFGFGAETGGP</sequence>
<organism evidence="2 3">
    <name type="scientific">Streptomyces turgidiscabies (strain Car8)</name>
    <dbReference type="NCBI Taxonomy" id="698760"/>
    <lineage>
        <taxon>Bacteria</taxon>
        <taxon>Bacillati</taxon>
        <taxon>Actinomycetota</taxon>
        <taxon>Actinomycetes</taxon>
        <taxon>Kitasatosporales</taxon>
        <taxon>Streptomycetaceae</taxon>
        <taxon>Streptomyces</taxon>
    </lineage>
</organism>
<protein>
    <recommendedName>
        <fullName evidence="1">Aminoglycoside phosphotransferase domain-containing protein</fullName>
    </recommendedName>
</protein>
<dbReference type="Proteomes" id="UP000010931">
    <property type="component" value="Unassembled WGS sequence"/>
</dbReference>
<dbReference type="Gene3D" id="3.90.1200.10">
    <property type="match status" value="1"/>
</dbReference>
<evidence type="ECO:0000259" key="1">
    <source>
        <dbReference type="Pfam" id="PF01636"/>
    </source>
</evidence>
<accession>L7F2E3</accession>
<evidence type="ECO:0000313" key="2">
    <source>
        <dbReference type="EMBL" id="ELP65803.1"/>
    </source>
</evidence>
<dbReference type="AlphaFoldDB" id="L7F2E3"/>
<dbReference type="GeneID" id="97407733"/>
<dbReference type="Pfam" id="PF01636">
    <property type="entry name" value="APH"/>
    <property type="match status" value="1"/>
</dbReference>
<dbReference type="InterPro" id="IPR011009">
    <property type="entry name" value="Kinase-like_dom_sf"/>
</dbReference>
<dbReference type="InterPro" id="IPR002575">
    <property type="entry name" value="Aminoglycoside_PTrfase"/>
</dbReference>
<dbReference type="STRING" id="85558.T45_07722"/>
<dbReference type="EMBL" id="AEJB01000361">
    <property type="protein sequence ID" value="ELP65803.1"/>
    <property type="molecule type" value="Genomic_DNA"/>
</dbReference>
<dbReference type="SUPFAM" id="SSF56112">
    <property type="entry name" value="Protein kinase-like (PK-like)"/>
    <property type="match status" value="1"/>
</dbReference>
<evidence type="ECO:0000313" key="3">
    <source>
        <dbReference type="Proteomes" id="UP000010931"/>
    </source>
</evidence>
<keyword evidence="3" id="KW-1185">Reference proteome</keyword>
<name>L7F2E3_STRT8</name>
<gene>
    <name evidence="2" type="ORF">STRTUCAR8_01693</name>
</gene>
<reference evidence="2 3" key="1">
    <citation type="journal article" date="2011" name="Plasmid">
        <title>Streptomyces turgidiscabies Car8 contains a modular pathogenicity island that shares virulence genes with other actinobacterial plant pathogens.</title>
        <authorList>
            <person name="Huguet-Tapia J.C."/>
            <person name="Badger J.H."/>
            <person name="Loria R."/>
            <person name="Pettis G.S."/>
        </authorList>
    </citation>
    <scope>NUCLEOTIDE SEQUENCE [LARGE SCALE GENOMIC DNA]</scope>
    <source>
        <strain evidence="2 3">Car8</strain>
    </source>
</reference>
<comment type="caution">
    <text evidence="2">The sequence shown here is derived from an EMBL/GenBank/DDBJ whole genome shotgun (WGS) entry which is preliminary data.</text>
</comment>